<dbReference type="FunFam" id="3.40.140.20:FF:000001">
    <property type="entry name" value="Bifunctional purine biosynthesis protein PurH"/>
    <property type="match status" value="1"/>
</dbReference>
<dbReference type="GO" id="GO:0005829">
    <property type="term" value="C:cytosol"/>
    <property type="evidence" value="ECO:0007669"/>
    <property type="project" value="TreeGrafter"/>
</dbReference>
<dbReference type="FunFam" id="3.40.50.1380:FF:000001">
    <property type="entry name" value="Bifunctional purine biosynthesis protein PurH"/>
    <property type="match status" value="1"/>
</dbReference>
<evidence type="ECO:0000256" key="3">
    <source>
        <dbReference type="ARBA" id="ARBA00007667"/>
    </source>
</evidence>
<dbReference type="InterPro" id="IPR011607">
    <property type="entry name" value="MGS-like_dom"/>
</dbReference>
<dbReference type="Pfam" id="PF02142">
    <property type="entry name" value="MGS"/>
    <property type="match status" value="1"/>
</dbReference>
<feature type="non-terminal residue" evidence="11">
    <location>
        <position position="1"/>
    </location>
</feature>
<evidence type="ECO:0000313" key="12">
    <source>
        <dbReference type="Proteomes" id="UP000229681"/>
    </source>
</evidence>
<dbReference type="GO" id="GO:0004643">
    <property type="term" value="F:phosphoribosylaminoimidazolecarboxamide formyltransferase activity"/>
    <property type="evidence" value="ECO:0007669"/>
    <property type="project" value="UniProtKB-EC"/>
</dbReference>
<evidence type="ECO:0000256" key="2">
    <source>
        <dbReference type="ARBA" id="ARBA00004954"/>
    </source>
</evidence>
<comment type="pathway">
    <text evidence="1">Purine metabolism; IMP biosynthesis via de novo pathway; IMP from 5-formamido-1-(5-phospho-D-ribosyl)imidazole-4-carboxamide: step 1/1.</text>
</comment>
<dbReference type="Gene3D" id="3.40.140.20">
    <property type="match status" value="2"/>
</dbReference>
<keyword evidence="4 11" id="KW-0808">Transferase</keyword>
<accession>A0A2M8PA66</accession>
<sequence>HMLDGAGLNVKTVGQVTGMPEMLQGRVKTLHPILHGAILARNSEEDFAELAAYGITPIDLVVCNLYPFREAVRRPNISLNEALDQIDIGGVALLRAAAKNFPRVAVVCDPNDYQRVFAALKLGKLDLAARRALAIKAFALTRDYDAAIYRYLLGSTQTEFAVDEHLTLSLELVETLRYGENPHQEGAFYAPSDVGLLGGTLLGGNKQLSYNNLLDLDAAWRAVELFEQPSVVIVKHLNPCGIACAARADIALRLALDSDPVSAFGGVIAVNQLVDTIFVEALGDLFVEAIAAPNFTAEALDLLQRRRKNCRLLRIDPLPPAEIELRSVRGGILAQTVDRGDPADAQWRVVSQRKPTEHEYMALRFAWRACQSVKSNAIVLARTLPEGLATVGIGGGLPSRVDAVKLAVEKAGERAQGAVMASDAFFPFRDGVDIGTQAGVTAIIAPGGSVRDEEIIAAADEANVAMIFTGVRHFRH</sequence>
<comment type="similarity">
    <text evidence="3">Belongs to the PurH family.</text>
</comment>
<dbReference type="CDD" id="cd01421">
    <property type="entry name" value="IMPCH"/>
    <property type="match status" value="1"/>
</dbReference>
<dbReference type="EMBL" id="PGTM01000395">
    <property type="protein sequence ID" value="PJF34436.1"/>
    <property type="molecule type" value="Genomic_DNA"/>
</dbReference>
<dbReference type="UniPathway" id="UPA00074">
    <property type="reaction ID" value="UER00133"/>
</dbReference>
<feature type="domain" description="MGS-like" evidence="10">
    <location>
        <begin position="1"/>
        <end position="92"/>
    </location>
</feature>
<keyword evidence="5" id="KW-0658">Purine biosynthesis</keyword>
<proteinExistence type="inferred from homology"/>
<dbReference type="HAMAP" id="MF_00139">
    <property type="entry name" value="PurH"/>
    <property type="match status" value="1"/>
</dbReference>
<evidence type="ECO:0000256" key="9">
    <source>
        <dbReference type="ARBA" id="ARBA00050687"/>
    </source>
</evidence>
<dbReference type="InterPro" id="IPR036914">
    <property type="entry name" value="MGS-like_dom_sf"/>
</dbReference>
<dbReference type="SMART" id="SM00851">
    <property type="entry name" value="MGS"/>
    <property type="match status" value="1"/>
</dbReference>
<comment type="caution">
    <text evidence="11">The sequence shown here is derived from an EMBL/GenBank/DDBJ whole genome shotgun (WGS) entry which is preliminary data.</text>
</comment>
<dbReference type="PANTHER" id="PTHR11692:SF0">
    <property type="entry name" value="BIFUNCTIONAL PURINE BIOSYNTHESIS PROTEIN ATIC"/>
    <property type="match status" value="1"/>
</dbReference>
<evidence type="ECO:0000256" key="6">
    <source>
        <dbReference type="ARBA" id="ARBA00022801"/>
    </source>
</evidence>
<evidence type="ECO:0000256" key="8">
    <source>
        <dbReference type="ARBA" id="ARBA00050488"/>
    </source>
</evidence>
<dbReference type="GO" id="GO:0006189">
    <property type="term" value="P:'de novo' IMP biosynthetic process"/>
    <property type="evidence" value="ECO:0007669"/>
    <property type="project" value="UniProtKB-UniPathway"/>
</dbReference>
<evidence type="ECO:0000256" key="5">
    <source>
        <dbReference type="ARBA" id="ARBA00022755"/>
    </source>
</evidence>
<dbReference type="PANTHER" id="PTHR11692">
    <property type="entry name" value="BIFUNCTIONAL PURINE BIOSYNTHESIS PROTEIN PURH"/>
    <property type="match status" value="1"/>
</dbReference>
<comment type="catalytic activity">
    <reaction evidence="8">
        <text>(6R)-10-formyltetrahydrofolate + 5-amino-1-(5-phospho-beta-D-ribosyl)imidazole-4-carboxamide = 5-formamido-1-(5-phospho-D-ribosyl)imidazole-4-carboxamide + (6S)-5,6,7,8-tetrahydrofolate</text>
        <dbReference type="Rhea" id="RHEA:22192"/>
        <dbReference type="ChEBI" id="CHEBI:57453"/>
        <dbReference type="ChEBI" id="CHEBI:58467"/>
        <dbReference type="ChEBI" id="CHEBI:58475"/>
        <dbReference type="ChEBI" id="CHEBI:195366"/>
        <dbReference type="EC" id="2.1.2.3"/>
    </reaction>
</comment>
<dbReference type="Pfam" id="PF01808">
    <property type="entry name" value="AICARFT_IMPCHas"/>
    <property type="match status" value="1"/>
</dbReference>
<evidence type="ECO:0000256" key="7">
    <source>
        <dbReference type="ARBA" id="ARBA00023268"/>
    </source>
</evidence>
<dbReference type="AlphaFoldDB" id="A0A2M8PA66"/>
<dbReference type="InterPro" id="IPR016193">
    <property type="entry name" value="Cytidine_deaminase-like"/>
</dbReference>
<dbReference type="SUPFAM" id="SSF52335">
    <property type="entry name" value="Methylglyoxal synthase-like"/>
    <property type="match status" value="1"/>
</dbReference>
<dbReference type="SMART" id="SM00798">
    <property type="entry name" value="AICARFT_IMPCHas"/>
    <property type="match status" value="1"/>
</dbReference>
<name>A0A2M8PA66_9CHLR</name>
<evidence type="ECO:0000259" key="10">
    <source>
        <dbReference type="SMART" id="SM00851"/>
    </source>
</evidence>
<evidence type="ECO:0000256" key="4">
    <source>
        <dbReference type="ARBA" id="ARBA00022679"/>
    </source>
</evidence>
<dbReference type="PIRSF" id="PIRSF000414">
    <property type="entry name" value="AICARFT_IMPCHas"/>
    <property type="match status" value="1"/>
</dbReference>
<dbReference type="GO" id="GO:0003937">
    <property type="term" value="F:IMP cyclohydrolase activity"/>
    <property type="evidence" value="ECO:0007669"/>
    <property type="project" value="UniProtKB-EC"/>
</dbReference>
<comment type="catalytic activity">
    <reaction evidence="9">
        <text>IMP + H2O = 5-formamido-1-(5-phospho-D-ribosyl)imidazole-4-carboxamide</text>
        <dbReference type="Rhea" id="RHEA:18445"/>
        <dbReference type="ChEBI" id="CHEBI:15377"/>
        <dbReference type="ChEBI" id="CHEBI:58053"/>
        <dbReference type="ChEBI" id="CHEBI:58467"/>
        <dbReference type="EC" id="3.5.4.10"/>
    </reaction>
</comment>
<dbReference type="InterPro" id="IPR002695">
    <property type="entry name" value="PurH-like"/>
</dbReference>
<reference evidence="11 12" key="1">
    <citation type="submission" date="2017-11" db="EMBL/GenBank/DDBJ databases">
        <title>Evolution of Phototrophy in the Chloroflexi Phylum Driven by Horizontal Gene Transfer.</title>
        <authorList>
            <person name="Ward L.M."/>
            <person name="Hemp J."/>
            <person name="Shih P.M."/>
            <person name="Mcglynn S.E."/>
            <person name="Fischer W."/>
        </authorList>
    </citation>
    <scope>NUCLEOTIDE SEQUENCE [LARGE SCALE GENOMIC DNA]</scope>
    <source>
        <strain evidence="11">JP3_13</strain>
    </source>
</reference>
<dbReference type="Gene3D" id="3.40.50.1380">
    <property type="entry name" value="Methylglyoxal synthase-like domain"/>
    <property type="match status" value="1"/>
</dbReference>
<keyword evidence="6 11" id="KW-0378">Hydrolase</keyword>
<evidence type="ECO:0000313" key="11">
    <source>
        <dbReference type="EMBL" id="PJF34436.1"/>
    </source>
</evidence>
<comment type="pathway">
    <text evidence="2">Purine metabolism; IMP biosynthesis via de novo pathway; 5-formamido-1-(5-phospho-D-ribosyl)imidazole-4-carboxamide from 5-amino-1-(5-phospho-D-ribosyl)imidazole-4-carboxamide (10-formyl THF route): step 1/1.</text>
</comment>
<dbReference type="NCBIfam" id="NF002049">
    <property type="entry name" value="PRK00881.1"/>
    <property type="match status" value="1"/>
</dbReference>
<dbReference type="SUPFAM" id="SSF53927">
    <property type="entry name" value="Cytidine deaminase-like"/>
    <property type="match status" value="1"/>
</dbReference>
<evidence type="ECO:0000256" key="1">
    <source>
        <dbReference type="ARBA" id="ARBA00004844"/>
    </source>
</evidence>
<gene>
    <name evidence="11" type="ORF">CUN49_15680</name>
</gene>
<protein>
    <submittedName>
        <fullName evidence="11">Bifunctional phosphoribosylaminoimidazolecarboxamide formyltransferase/IMP cyclohydrolase PurH</fullName>
    </submittedName>
</protein>
<dbReference type="Proteomes" id="UP000229681">
    <property type="component" value="Unassembled WGS sequence"/>
</dbReference>
<organism evidence="11 12">
    <name type="scientific">Candidatus Thermofonsia Clade 1 bacterium</name>
    <dbReference type="NCBI Taxonomy" id="2364210"/>
    <lineage>
        <taxon>Bacteria</taxon>
        <taxon>Bacillati</taxon>
        <taxon>Chloroflexota</taxon>
        <taxon>Candidatus Thermofontia</taxon>
        <taxon>Candidatus Thermofonsia Clade 1</taxon>
    </lineage>
</organism>
<keyword evidence="7" id="KW-0511">Multifunctional enzyme</keyword>
<dbReference type="InterPro" id="IPR024051">
    <property type="entry name" value="AICAR_Tfase_dup_dom_sf"/>
</dbReference>